<evidence type="ECO:0008006" key="5">
    <source>
        <dbReference type="Google" id="ProtNLM"/>
    </source>
</evidence>
<sequence>MEQFKHSVFLKFSAVTLSVAILCTFVMCQASLENKSAVFEIGDIVVSWGDQIVTKISEKMNALTDFDAIRQIIDATIEEDCYIEDCPSGAARQPNPDFIPESNGCGSFGVQWKKELLPDEGLEDCCNSHDYCYDVCGADRDICDLEFKTCLYSVCRSRKDQWTVNELKACKVAAKLMYTATQAFGCKAYQDAQKKSCHCVAMIDHQEF</sequence>
<evidence type="ECO:0000256" key="2">
    <source>
        <dbReference type="ARBA" id="ARBA00022525"/>
    </source>
</evidence>
<dbReference type="InterPro" id="IPR036444">
    <property type="entry name" value="PLipase_A2_dom_sf"/>
</dbReference>
<evidence type="ECO:0000256" key="1">
    <source>
        <dbReference type="ARBA" id="ARBA00004613"/>
    </source>
</evidence>
<dbReference type="PANTHER" id="PTHR12824:SF8">
    <property type="entry name" value="GXIVSPLA2, ISOFORM A"/>
    <property type="match status" value="1"/>
</dbReference>
<dbReference type="Gene3D" id="1.20.90.10">
    <property type="entry name" value="Phospholipase A2 domain"/>
    <property type="match status" value="1"/>
</dbReference>
<protein>
    <recommendedName>
        <fullName evidence="5">Group XIIA secretory phospholipase A2</fullName>
    </recommendedName>
</protein>
<comment type="caution">
    <text evidence="3">The sequence shown here is derived from an EMBL/GenBank/DDBJ whole genome shotgun (WGS) entry which is preliminary data.</text>
</comment>
<keyword evidence="4" id="KW-1185">Reference proteome</keyword>
<dbReference type="EMBL" id="JAOYFB010000004">
    <property type="protein sequence ID" value="KAK4012659.1"/>
    <property type="molecule type" value="Genomic_DNA"/>
</dbReference>
<evidence type="ECO:0000313" key="4">
    <source>
        <dbReference type="Proteomes" id="UP001234178"/>
    </source>
</evidence>
<dbReference type="SUPFAM" id="SSF48619">
    <property type="entry name" value="Phospholipase A2, PLA2"/>
    <property type="match status" value="1"/>
</dbReference>
<dbReference type="PANTHER" id="PTHR12824">
    <property type="entry name" value="GROUP XII SECRETORY PHOSPHOLIPASE A2 FAMILY MEMBER"/>
    <property type="match status" value="1"/>
</dbReference>
<accession>A0ABQ9ZIB3</accession>
<dbReference type="PROSITE" id="PS00118">
    <property type="entry name" value="PA2_HIS"/>
    <property type="match status" value="1"/>
</dbReference>
<dbReference type="Pfam" id="PF06951">
    <property type="entry name" value="PLA2G12"/>
    <property type="match status" value="1"/>
</dbReference>
<dbReference type="InterPro" id="IPR010711">
    <property type="entry name" value="PLA2G12"/>
</dbReference>
<dbReference type="InterPro" id="IPR033113">
    <property type="entry name" value="PLA2_histidine"/>
</dbReference>
<reference evidence="3 4" key="1">
    <citation type="journal article" date="2023" name="Nucleic Acids Res.">
        <title>The hologenome of Daphnia magna reveals possible DNA methylation and microbiome-mediated evolution of the host genome.</title>
        <authorList>
            <person name="Chaturvedi A."/>
            <person name="Li X."/>
            <person name="Dhandapani V."/>
            <person name="Marshall H."/>
            <person name="Kissane S."/>
            <person name="Cuenca-Cambronero M."/>
            <person name="Asole G."/>
            <person name="Calvet F."/>
            <person name="Ruiz-Romero M."/>
            <person name="Marangio P."/>
            <person name="Guigo R."/>
            <person name="Rago D."/>
            <person name="Mirbahai L."/>
            <person name="Eastwood N."/>
            <person name="Colbourne J.K."/>
            <person name="Zhou J."/>
            <person name="Mallon E."/>
            <person name="Orsini L."/>
        </authorList>
    </citation>
    <scope>NUCLEOTIDE SEQUENCE [LARGE SCALE GENOMIC DNA]</scope>
    <source>
        <strain evidence="3">LRV0_1</strain>
    </source>
</reference>
<comment type="subcellular location">
    <subcellularLocation>
        <location evidence="1">Secreted</location>
    </subcellularLocation>
</comment>
<dbReference type="Proteomes" id="UP001234178">
    <property type="component" value="Unassembled WGS sequence"/>
</dbReference>
<proteinExistence type="predicted"/>
<gene>
    <name evidence="3" type="ORF">OUZ56_024896</name>
</gene>
<name>A0ABQ9ZIB3_9CRUS</name>
<keyword evidence="2" id="KW-0964">Secreted</keyword>
<evidence type="ECO:0000313" key="3">
    <source>
        <dbReference type="EMBL" id="KAK4012659.1"/>
    </source>
</evidence>
<organism evidence="3 4">
    <name type="scientific">Daphnia magna</name>
    <dbReference type="NCBI Taxonomy" id="35525"/>
    <lineage>
        <taxon>Eukaryota</taxon>
        <taxon>Metazoa</taxon>
        <taxon>Ecdysozoa</taxon>
        <taxon>Arthropoda</taxon>
        <taxon>Crustacea</taxon>
        <taxon>Branchiopoda</taxon>
        <taxon>Diplostraca</taxon>
        <taxon>Cladocera</taxon>
        <taxon>Anomopoda</taxon>
        <taxon>Daphniidae</taxon>
        <taxon>Daphnia</taxon>
    </lineage>
</organism>